<evidence type="ECO:0000313" key="10">
    <source>
        <dbReference type="Proteomes" id="UP000509513"/>
    </source>
</evidence>
<evidence type="ECO:0000313" key="7">
    <source>
        <dbReference type="EMBL" id="QKJ28061.1"/>
    </source>
</evidence>
<evidence type="ECO:0000259" key="6">
    <source>
        <dbReference type="Pfam" id="PF04335"/>
    </source>
</evidence>
<evidence type="ECO:0000256" key="1">
    <source>
        <dbReference type="ARBA" id="ARBA00004167"/>
    </source>
</evidence>
<dbReference type="Pfam" id="PF04335">
    <property type="entry name" value="VirB8"/>
    <property type="match status" value="1"/>
</dbReference>
<organism evidence="7 10">
    <name type="scientific">Aliarcobacter cibarius</name>
    <dbReference type="NCBI Taxonomy" id="255507"/>
    <lineage>
        <taxon>Bacteria</taxon>
        <taxon>Pseudomonadati</taxon>
        <taxon>Campylobacterota</taxon>
        <taxon>Epsilonproteobacteria</taxon>
        <taxon>Campylobacterales</taxon>
        <taxon>Arcobacteraceae</taxon>
        <taxon>Aliarcobacter</taxon>
    </lineage>
</organism>
<accession>A0A5J6RJJ0</accession>
<dbReference type="RefSeq" id="WP_024774490.1">
    <property type="nucleotide sequence ID" value="NZ_CP043857.1"/>
</dbReference>
<feature type="transmembrane region" description="Helical" evidence="5">
    <location>
        <begin position="33"/>
        <end position="57"/>
    </location>
</feature>
<dbReference type="InterPro" id="IPR026264">
    <property type="entry name" value="VirB8/PtlE"/>
</dbReference>
<dbReference type="InterPro" id="IPR007430">
    <property type="entry name" value="VirB8"/>
</dbReference>
<dbReference type="PIRSF" id="PIRSF003299">
    <property type="entry name" value="VirB8_PtlE"/>
    <property type="match status" value="1"/>
</dbReference>
<evidence type="ECO:0000256" key="3">
    <source>
        <dbReference type="ARBA" id="ARBA00022989"/>
    </source>
</evidence>
<proteinExistence type="predicted"/>
<feature type="domain" description="Bacterial virulence protein VirB8" evidence="6">
    <location>
        <begin position="15"/>
        <end position="224"/>
    </location>
</feature>
<dbReference type="Proteomes" id="UP000305417">
    <property type="component" value="Unassembled WGS sequence"/>
</dbReference>
<dbReference type="InterPro" id="IPR032710">
    <property type="entry name" value="NTF2-like_dom_sf"/>
</dbReference>
<dbReference type="EMBL" id="CP054051">
    <property type="protein sequence ID" value="QKJ28061.1"/>
    <property type="molecule type" value="Genomic_DNA"/>
</dbReference>
<name>A0A5J6RJJ0_9BACT</name>
<dbReference type="Proteomes" id="UP000509513">
    <property type="component" value="Chromosome"/>
</dbReference>
<comment type="subcellular location">
    <subcellularLocation>
        <location evidence="1">Membrane</location>
        <topology evidence="1">Single-pass membrane protein</topology>
    </subcellularLocation>
</comment>
<dbReference type="Gene3D" id="3.10.450.230">
    <property type="entry name" value="VirB8 protein"/>
    <property type="match status" value="1"/>
</dbReference>
<keyword evidence="2 5" id="KW-0812">Transmembrane</keyword>
<keyword evidence="9" id="KW-1185">Reference proteome</keyword>
<dbReference type="CDD" id="cd16424">
    <property type="entry name" value="VirB8"/>
    <property type="match status" value="1"/>
</dbReference>
<reference evidence="7 10" key="2">
    <citation type="submission" date="2020-05" db="EMBL/GenBank/DDBJ databases">
        <title>Complete genome sequencing of Campylobacter and Arcobacter type strains.</title>
        <authorList>
            <person name="Miller W.G."/>
            <person name="Yee E."/>
        </authorList>
    </citation>
    <scope>NUCLEOTIDE SEQUENCE [LARGE SCALE GENOMIC DNA]</scope>
    <source>
        <strain evidence="7 10">LMG 21996</strain>
    </source>
</reference>
<evidence type="ECO:0000256" key="5">
    <source>
        <dbReference type="SAM" id="Phobius"/>
    </source>
</evidence>
<keyword evidence="4 5" id="KW-0472">Membrane</keyword>
<dbReference type="STRING" id="1442598.GCA_000522465_00306"/>
<keyword evidence="3 5" id="KW-1133">Transmembrane helix</keyword>
<dbReference type="AlphaFoldDB" id="A0A5J6RJJ0"/>
<protein>
    <submittedName>
        <fullName evidence="7">P-type type IV conjugative transfer system protein TrbF/VirB8</fullName>
    </submittedName>
    <submittedName>
        <fullName evidence="8">Type IV secretion system protein</fullName>
    </submittedName>
</protein>
<dbReference type="SUPFAM" id="SSF54427">
    <property type="entry name" value="NTF2-like"/>
    <property type="match status" value="1"/>
</dbReference>
<reference evidence="8 9" key="1">
    <citation type="submission" date="2019-05" db="EMBL/GenBank/DDBJ databases">
        <title>Arcobacter cibarius and Arcobacter thereius providing challenges in identification an antibiotic susceptibility and Quinolone resistance.</title>
        <authorList>
            <person name="Busch A."/>
            <person name="Hanel I."/>
            <person name="Hotzel H."/>
            <person name="Tomaso H."/>
        </authorList>
    </citation>
    <scope>NUCLEOTIDE SEQUENCE [LARGE SCALE GENOMIC DNA]</scope>
    <source>
        <strain evidence="8 9">16CS0831-2</strain>
    </source>
</reference>
<evidence type="ECO:0000313" key="8">
    <source>
        <dbReference type="EMBL" id="TLT01347.1"/>
    </source>
</evidence>
<dbReference type="GO" id="GO:0016020">
    <property type="term" value="C:membrane"/>
    <property type="evidence" value="ECO:0007669"/>
    <property type="project" value="UniProtKB-SubCell"/>
</dbReference>
<evidence type="ECO:0000256" key="2">
    <source>
        <dbReference type="ARBA" id="ARBA00022692"/>
    </source>
</evidence>
<gene>
    <name evidence="7" type="ORF">ACBT_2179</name>
    <name evidence="8" type="ORF">FE247_02365</name>
</gene>
<evidence type="ECO:0000313" key="9">
    <source>
        <dbReference type="Proteomes" id="UP000305417"/>
    </source>
</evidence>
<dbReference type="KEGG" id="acib:ACBT_2179"/>
<dbReference type="GO" id="GO:0030255">
    <property type="term" value="P:protein secretion by the type IV secretion system"/>
    <property type="evidence" value="ECO:0007669"/>
    <property type="project" value="InterPro"/>
</dbReference>
<evidence type="ECO:0000256" key="4">
    <source>
        <dbReference type="ARBA" id="ARBA00023136"/>
    </source>
</evidence>
<sequence>MAKNITNDNFNQSKALDFESSRLYIIDKSNKRAWLVTFIFGFISLLLTIAIIVMLPLKRVDLAVVKVDKNGFLDVITDVQEEILTTSEAWDKHFIYKYVKTREQYFYNILNQDYETTQLYSSKKVADNYIEEMTNEKYGKTSIYKNNVELDVNILSIVLNESNGTRTSTIRAEIIKKDASSENIEKSIKVITLAYEYLPIKLNTKNRLENPLGFVVSSYRVDEEIKHY</sequence>
<dbReference type="EMBL" id="VBUC01000003">
    <property type="protein sequence ID" value="TLT01347.1"/>
    <property type="molecule type" value="Genomic_DNA"/>
</dbReference>